<keyword evidence="1" id="KW-0732">Signal</keyword>
<sequence>MQFKTLLLLPALAATATATVQVAFSGFYYEACAAPSVTATTFFEGSCGGVQNIPLKSFTASIYAGACEDSATTPFVKLYTESGCAEDSFYGEFEVAAEESCFEVEGTFEGYEVVCQ</sequence>
<accession>A0ABR4LCM3</accession>
<name>A0ABR4LCM3_9EURO</name>
<reference evidence="2 3" key="1">
    <citation type="submission" date="2024-07" db="EMBL/GenBank/DDBJ databases">
        <title>Section-level genome sequencing and comparative genomics of Aspergillus sections Usti and Cavernicolus.</title>
        <authorList>
            <consortium name="Lawrence Berkeley National Laboratory"/>
            <person name="Nybo J.L."/>
            <person name="Vesth T.C."/>
            <person name="Theobald S."/>
            <person name="Frisvad J.C."/>
            <person name="Larsen T.O."/>
            <person name="Kjaerboelling I."/>
            <person name="Rothschild-Mancinelli K."/>
            <person name="Lyhne E.K."/>
            <person name="Kogle M.E."/>
            <person name="Barry K."/>
            <person name="Clum A."/>
            <person name="Na H."/>
            <person name="Ledsgaard L."/>
            <person name="Lin J."/>
            <person name="Lipzen A."/>
            <person name="Kuo A."/>
            <person name="Riley R."/>
            <person name="Mondo S."/>
            <person name="LaButti K."/>
            <person name="Haridas S."/>
            <person name="Pangalinan J."/>
            <person name="Salamov A.A."/>
            <person name="Simmons B.A."/>
            <person name="Magnuson J.K."/>
            <person name="Chen J."/>
            <person name="Drula E."/>
            <person name="Henrissat B."/>
            <person name="Wiebenga A."/>
            <person name="Lubbers R.J."/>
            <person name="Gomes A.C."/>
            <person name="Macurrencykelacurrency M.R."/>
            <person name="Stajich J."/>
            <person name="Grigoriev I.V."/>
            <person name="Mortensen U.H."/>
            <person name="De vries R.P."/>
            <person name="Baker S.E."/>
            <person name="Andersen M.R."/>
        </authorList>
    </citation>
    <scope>NUCLEOTIDE SEQUENCE [LARGE SCALE GENOMIC DNA]</scope>
    <source>
        <strain evidence="2 3">CBS 756.74</strain>
    </source>
</reference>
<protein>
    <submittedName>
        <fullName evidence="2">Uncharacterized protein</fullName>
    </submittedName>
</protein>
<evidence type="ECO:0000313" key="3">
    <source>
        <dbReference type="Proteomes" id="UP001610444"/>
    </source>
</evidence>
<organism evidence="2 3">
    <name type="scientific">Aspergillus pseudodeflectus</name>
    <dbReference type="NCBI Taxonomy" id="176178"/>
    <lineage>
        <taxon>Eukaryota</taxon>
        <taxon>Fungi</taxon>
        <taxon>Dikarya</taxon>
        <taxon>Ascomycota</taxon>
        <taxon>Pezizomycotina</taxon>
        <taxon>Eurotiomycetes</taxon>
        <taxon>Eurotiomycetidae</taxon>
        <taxon>Eurotiales</taxon>
        <taxon>Aspergillaceae</taxon>
        <taxon>Aspergillus</taxon>
        <taxon>Aspergillus subgen. Nidulantes</taxon>
    </lineage>
</organism>
<proteinExistence type="predicted"/>
<dbReference type="Proteomes" id="UP001610444">
    <property type="component" value="Unassembled WGS sequence"/>
</dbReference>
<comment type="caution">
    <text evidence="2">The sequence shown here is derived from an EMBL/GenBank/DDBJ whole genome shotgun (WGS) entry which is preliminary data.</text>
</comment>
<dbReference type="GeneID" id="98153311"/>
<dbReference type="EMBL" id="JBFXLR010000001">
    <property type="protein sequence ID" value="KAL2861884.1"/>
    <property type="molecule type" value="Genomic_DNA"/>
</dbReference>
<feature type="signal peptide" evidence="1">
    <location>
        <begin position="1"/>
        <end position="18"/>
    </location>
</feature>
<feature type="chain" id="PRO_5047129440" evidence="1">
    <location>
        <begin position="19"/>
        <end position="116"/>
    </location>
</feature>
<evidence type="ECO:0000256" key="1">
    <source>
        <dbReference type="SAM" id="SignalP"/>
    </source>
</evidence>
<gene>
    <name evidence="2" type="ORF">BJX68DRAFT_223459</name>
</gene>
<dbReference type="RefSeq" id="XP_070905974.1">
    <property type="nucleotide sequence ID" value="XM_071038147.1"/>
</dbReference>
<keyword evidence="3" id="KW-1185">Reference proteome</keyword>
<evidence type="ECO:0000313" key="2">
    <source>
        <dbReference type="EMBL" id="KAL2861884.1"/>
    </source>
</evidence>